<protein>
    <recommendedName>
        <fullName evidence="8">DNA-directed RNA polymerase subunit</fullName>
    </recommendedName>
</protein>
<evidence type="ECO:0000256" key="10">
    <source>
        <dbReference type="PIRSR" id="PIRSR005586-2"/>
    </source>
</evidence>
<keyword evidence="5 9" id="KW-0862">Zinc</keyword>
<dbReference type="OrthoDB" id="282152at2759"/>
<keyword evidence="2 8" id="KW-0240">DNA-directed RNA polymerase</keyword>
<keyword evidence="4 10" id="KW-0863">Zinc-finger</keyword>
<comment type="similarity">
    <text evidence="8 11">Belongs to the archaeal rpoM/eukaryotic RPA12/RPB9/RPC11 RNA polymerase family.</text>
</comment>
<feature type="binding site" evidence="9">
    <location>
        <position position="78"/>
    </location>
    <ligand>
        <name>Zn(2+)</name>
        <dbReference type="ChEBI" id="CHEBI:29105"/>
        <label>2</label>
    </ligand>
</feature>
<dbReference type="Pfam" id="PF01096">
    <property type="entry name" value="Zn_ribbon_TFIIS"/>
    <property type="match status" value="1"/>
</dbReference>
<dbReference type="GO" id="GO:0003899">
    <property type="term" value="F:DNA-directed RNA polymerase activity"/>
    <property type="evidence" value="ECO:0007669"/>
    <property type="project" value="InterPro"/>
</dbReference>
<evidence type="ECO:0000256" key="6">
    <source>
        <dbReference type="ARBA" id="ARBA00023163"/>
    </source>
</evidence>
<dbReference type="SUPFAM" id="SSF57783">
    <property type="entry name" value="Zinc beta-ribbon"/>
    <property type="match status" value="1"/>
</dbReference>
<evidence type="ECO:0000256" key="1">
    <source>
        <dbReference type="ARBA" id="ARBA00004123"/>
    </source>
</evidence>
<dbReference type="SMART" id="SM00440">
    <property type="entry name" value="ZnF_C2C2"/>
    <property type="match status" value="1"/>
</dbReference>
<evidence type="ECO:0000256" key="5">
    <source>
        <dbReference type="ARBA" id="ARBA00022833"/>
    </source>
</evidence>
<dbReference type="AlphaFoldDB" id="A0A6A6NW98"/>
<dbReference type="PROSITE" id="PS51133">
    <property type="entry name" value="ZF_TFIIS_2"/>
    <property type="match status" value="1"/>
</dbReference>
<dbReference type="CDD" id="cd10509">
    <property type="entry name" value="Zn-ribbon_RPC11"/>
    <property type="match status" value="1"/>
</dbReference>
<keyword evidence="7 8" id="KW-0539">Nucleus</keyword>
<name>A0A6A6NW98_9PEZI</name>
<dbReference type="GO" id="GO:0005666">
    <property type="term" value="C:RNA polymerase III complex"/>
    <property type="evidence" value="ECO:0007669"/>
    <property type="project" value="TreeGrafter"/>
</dbReference>
<evidence type="ECO:0000256" key="4">
    <source>
        <dbReference type="ARBA" id="ARBA00022771"/>
    </source>
</evidence>
<comment type="subcellular location">
    <subcellularLocation>
        <location evidence="1 8">Nucleus</location>
    </subcellularLocation>
</comment>
<keyword evidence="14" id="KW-1185">Reference proteome</keyword>
<dbReference type="PANTHER" id="PTHR11239:SF12">
    <property type="entry name" value="DNA-DIRECTED RNA POLYMERASE III SUBUNIT RPC10"/>
    <property type="match status" value="1"/>
</dbReference>
<feature type="binding site" evidence="9">
    <location>
        <position position="8"/>
    </location>
    <ligand>
        <name>Zn(2+)</name>
        <dbReference type="ChEBI" id="CHEBI:29105"/>
        <label>1</label>
    </ligand>
</feature>
<feature type="binding site" evidence="9">
    <location>
        <position position="108"/>
    </location>
    <ligand>
        <name>Zn(2+)</name>
        <dbReference type="ChEBI" id="CHEBI:29105"/>
        <label>2</label>
    </ligand>
</feature>
<dbReference type="GO" id="GO:0003676">
    <property type="term" value="F:nucleic acid binding"/>
    <property type="evidence" value="ECO:0007669"/>
    <property type="project" value="InterPro"/>
</dbReference>
<dbReference type="Proteomes" id="UP000799766">
    <property type="component" value="Unassembled WGS sequence"/>
</dbReference>
<dbReference type="GO" id="GO:0006386">
    <property type="term" value="P:termination of RNA polymerase III transcription"/>
    <property type="evidence" value="ECO:0007669"/>
    <property type="project" value="TreeGrafter"/>
</dbReference>
<evidence type="ECO:0000313" key="13">
    <source>
        <dbReference type="EMBL" id="KAF2456006.1"/>
    </source>
</evidence>
<dbReference type="EMBL" id="MU001685">
    <property type="protein sequence ID" value="KAF2456006.1"/>
    <property type="molecule type" value="Genomic_DNA"/>
</dbReference>
<evidence type="ECO:0000256" key="9">
    <source>
        <dbReference type="PIRSR" id="PIRSR005586-1"/>
    </source>
</evidence>
<dbReference type="Pfam" id="PF02150">
    <property type="entry name" value="Zn_ribbon_RPB9"/>
    <property type="match status" value="1"/>
</dbReference>
<keyword evidence="6 8" id="KW-0804">Transcription</keyword>
<dbReference type="FunFam" id="2.20.25.10:FF:000005">
    <property type="entry name" value="DNA-directed RNA polymerase subunit"/>
    <property type="match status" value="1"/>
</dbReference>
<dbReference type="InterPro" id="IPR034014">
    <property type="entry name" value="Zn_ribbon_RPC11_C"/>
</dbReference>
<feature type="binding site" evidence="9">
    <location>
        <position position="34"/>
    </location>
    <ligand>
        <name>Zn(2+)</name>
        <dbReference type="ChEBI" id="CHEBI:29105"/>
        <label>1</label>
    </ligand>
</feature>
<accession>A0A6A6NW98</accession>
<sequence>MLLFCPACSNMLVVARAPLTEPGEAFRGRNCFECRTCPYRYVLDRRYAERKVMPRKEVEDIMGGAKAWENVDKTHVQCPNDRCNGGEAFFFQVQIRSADEPMTSFYKCTTCGKQWRE</sequence>
<dbReference type="PANTHER" id="PTHR11239">
    <property type="entry name" value="DNA-DIRECTED RNA POLYMERASE"/>
    <property type="match status" value="1"/>
</dbReference>
<evidence type="ECO:0000256" key="7">
    <source>
        <dbReference type="ARBA" id="ARBA00023242"/>
    </source>
</evidence>
<feature type="binding site" evidence="9">
    <location>
        <position position="5"/>
    </location>
    <ligand>
        <name>Zn(2+)</name>
        <dbReference type="ChEBI" id="CHEBI:29105"/>
        <label>1</label>
    </ligand>
</feature>
<reference evidence="13" key="1">
    <citation type="journal article" date="2020" name="Stud. Mycol.">
        <title>101 Dothideomycetes genomes: a test case for predicting lifestyles and emergence of pathogens.</title>
        <authorList>
            <person name="Haridas S."/>
            <person name="Albert R."/>
            <person name="Binder M."/>
            <person name="Bloem J."/>
            <person name="Labutti K."/>
            <person name="Salamov A."/>
            <person name="Andreopoulos B."/>
            <person name="Baker S."/>
            <person name="Barry K."/>
            <person name="Bills G."/>
            <person name="Bluhm B."/>
            <person name="Cannon C."/>
            <person name="Castanera R."/>
            <person name="Culley D."/>
            <person name="Daum C."/>
            <person name="Ezra D."/>
            <person name="Gonzalez J."/>
            <person name="Henrissat B."/>
            <person name="Kuo A."/>
            <person name="Liang C."/>
            <person name="Lipzen A."/>
            <person name="Lutzoni F."/>
            <person name="Magnuson J."/>
            <person name="Mondo S."/>
            <person name="Nolan M."/>
            <person name="Ohm R."/>
            <person name="Pangilinan J."/>
            <person name="Park H.-J."/>
            <person name="Ramirez L."/>
            <person name="Alfaro M."/>
            <person name="Sun H."/>
            <person name="Tritt A."/>
            <person name="Yoshinaga Y."/>
            <person name="Zwiers L.-H."/>
            <person name="Turgeon B."/>
            <person name="Goodwin S."/>
            <person name="Spatafora J."/>
            <person name="Crous P."/>
            <person name="Grigoriev I."/>
        </authorList>
    </citation>
    <scope>NUCLEOTIDE SEQUENCE</scope>
    <source>
        <strain evidence="13">ATCC 16933</strain>
    </source>
</reference>
<dbReference type="GO" id="GO:0008270">
    <property type="term" value="F:zinc ion binding"/>
    <property type="evidence" value="ECO:0007669"/>
    <property type="project" value="UniProtKB-KW"/>
</dbReference>
<feature type="domain" description="TFIIS-type" evidence="12">
    <location>
        <begin position="74"/>
        <end position="116"/>
    </location>
</feature>
<feature type="binding site" evidence="9">
    <location>
        <position position="83"/>
    </location>
    <ligand>
        <name>Zn(2+)</name>
        <dbReference type="ChEBI" id="CHEBI:29105"/>
        <label>2</label>
    </ligand>
</feature>
<dbReference type="InterPro" id="IPR001529">
    <property type="entry name" value="Zn_ribbon_RPB9"/>
</dbReference>
<keyword evidence="3 9" id="KW-0479">Metal-binding</keyword>
<evidence type="ECO:0000256" key="8">
    <source>
        <dbReference type="PIRNR" id="PIRNR005586"/>
    </source>
</evidence>
<evidence type="ECO:0000313" key="14">
    <source>
        <dbReference type="Proteomes" id="UP000799766"/>
    </source>
</evidence>
<dbReference type="Gene3D" id="2.20.25.10">
    <property type="match status" value="1"/>
</dbReference>
<evidence type="ECO:0000256" key="11">
    <source>
        <dbReference type="RuleBase" id="RU003474"/>
    </source>
</evidence>
<proteinExistence type="inferred from homology"/>
<feature type="binding site" evidence="9">
    <location>
        <position position="111"/>
    </location>
    <ligand>
        <name>Zn(2+)</name>
        <dbReference type="ChEBI" id="CHEBI:29105"/>
        <label>2</label>
    </ligand>
</feature>
<comment type="function">
    <text evidence="8">DNA-dependent RNA polymerase catalyzes the transcription of DNA into RNA using the four ribonucleoside triphosphates as substrates.</text>
</comment>
<dbReference type="InterPro" id="IPR001222">
    <property type="entry name" value="Znf_TFIIS"/>
</dbReference>
<dbReference type="InterPro" id="IPR012164">
    <property type="entry name" value="Rpa12/Rpb9/Rpc10/TFS"/>
</dbReference>
<feature type="zinc finger region" description="C4-type" evidence="10">
    <location>
        <begin position="5"/>
        <end position="37"/>
    </location>
</feature>
<evidence type="ECO:0000256" key="3">
    <source>
        <dbReference type="ARBA" id="ARBA00022723"/>
    </source>
</evidence>
<organism evidence="13 14">
    <name type="scientific">Lineolata rhizophorae</name>
    <dbReference type="NCBI Taxonomy" id="578093"/>
    <lineage>
        <taxon>Eukaryota</taxon>
        <taxon>Fungi</taxon>
        <taxon>Dikarya</taxon>
        <taxon>Ascomycota</taxon>
        <taxon>Pezizomycotina</taxon>
        <taxon>Dothideomycetes</taxon>
        <taxon>Dothideomycetes incertae sedis</taxon>
        <taxon>Lineolatales</taxon>
        <taxon>Lineolataceae</taxon>
        <taxon>Lineolata</taxon>
    </lineage>
</organism>
<evidence type="ECO:0000259" key="12">
    <source>
        <dbReference type="PROSITE" id="PS51133"/>
    </source>
</evidence>
<feature type="binding site" evidence="9">
    <location>
        <position position="37"/>
    </location>
    <ligand>
        <name>Zn(2+)</name>
        <dbReference type="ChEBI" id="CHEBI:29105"/>
        <label>1</label>
    </ligand>
</feature>
<gene>
    <name evidence="13" type="ORF">BDY21DRAFT_65688</name>
</gene>
<dbReference type="SMART" id="SM00661">
    <property type="entry name" value="RPOL9"/>
    <property type="match status" value="1"/>
</dbReference>
<evidence type="ECO:0000256" key="2">
    <source>
        <dbReference type="ARBA" id="ARBA00022478"/>
    </source>
</evidence>
<dbReference type="PIRSF" id="PIRSF005586">
    <property type="entry name" value="RNApol_RpoM"/>
    <property type="match status" value="1"/>
</dbReference>